<keyword evidence="3" id="KW-0813">Transport</keyword>
<reference evidence="8" key="1">
    <citation type="journal article" date="2014" name="Appl. Environ. Microbiol.">
        <title>Detection and genomic characterization of motility in Lactobacillus curvatus: confirmation of motility in a species outside the Lactobacillus salivarius clade.</title>
        <authorList>
            <person name="Cousin F.J."/>
            <person name="Lynch S.M."/>
            <person name="Harris H.M."/>
            <person name="McCann A."/>
            <person name="Lynch D.B."/>
            <person name="Neville B.A."/>
            <person name="Irisawa T."/>
            <person name="Okada S."/>
            <person name="Endo A."/>
            <person name="O'Toole P.W."/>
        </authorList>
    </citation>
    <scope>NUCLEOTIDE SEQUENCE</scope>
    <source>
        <strain evidence="8">DSM 20605</strain>
    </source>
</reference>
<dbReference type="GO" id="GO:0015031">
    <property type="term" value="P:protein transport"/>
    <property type="evidence" value="ECO:0007669"/>
    <property type="project" value="UniProtKB-KW"/>
</dbReference>
<evidence type="ECO:0000313" key="9">
    <source>
        <dbReference type="EMBL" id="KRM84011.1"/>
    </source>
</evidence>
<dbReference type="OrthoDB" id="2284648at2"/>
<dbReference type="GO" id="GO:0044781">
    <property type="term" value="P:bacterial-type flagellum organization"/>
    <property type="evidence" value="ECO:0007669"/>
    <property type="project" value="UniProtKB-KW"/>
</dbReference>
<dbReference type="AlphaFoldDB" id="A0A0A7RMH4"/>
<evidence type="ECO:0000313" key="10">
    <source>
        <dbReference type="Proteomes" id="UP000051576"/>
    </source>
</evidence>
<reference evidence="9 10" key="2">
    <citation type="journal article" date="2015" name="Genome Announc.">
        <title>Expanding the biotechnology potential of lactobacilli through comparative genomics of 213 strains and associated genera.</title>
        <authorList>
            <person name="Sun Z."/>
            <person name="Harris H.M."/>
            <person name="McCann A."/>
            <person name="Guo C."/>
            <person name="Argimon S."/>
            <person name="Zhang W."/>
            <person name="Yang X."/>
            <person name="Jeffery I.B."/>
            <person name="Cooney J.C."/>
            <person name="Kagawa T.F."/>
            <person name="Liu W."/>
            <person name="Song Y."/>
            <person name="Salvetti E."/>
            <person name="Wrobel A."/>
            <person name="Rasinkangas P."/>
            <person name="Parkhill J."/>
            <person name="Rea M.C."/>
            <person name="O'Sullivan O."/>
            <person name="Ritari J."/>
            <person name="Douillard F.P."/>
            <person name="Paul Ross R."/>
            <person name="Yang R."/>
            <person name="Briner A.E."/>
            <person name="Felis G.E."/>
            <person name="de Vos W.M."/>
            <person name="Barrangou R."/>
            <person name="Klaenhammer T.R."/>
            <person name="Caufield P.W."/>
            <person name="Cui Y."/>
            <person name="Zhang H."/>
            <person name="O'Toole P.W."/>
        </authorList>
    </citation>
    <scope>NUCLEOTIDE SEQUENCE [LARGE SCALE GENOMIC DNA]</scope>
    <source>
        <strain evidence="9 10">DSM 20605</strain>
    </source>
</reference>
<gene>
    <name evidence="8" type="primary">fliH</name>
    <name evidence="9" type="ORF">FD21_GL000147</name>
</gene>
<keyword evidence="8" id="KW-0966">Cell projection</keyword>
<keyword evidence="8" id="KW-0969">Cilium</keyword>
<accession>A0A0A7RMH4</accession>
<dbReference type="EMBL" id="AYYX01000101">
    <property type="protein sequence ID" value="KRM84011.1"/>
    <property type="molecule type" value="Genomic_DNA"/>
</dbReference>
<dbReference type="PATRIC" id="fig|1133569.4.peg.149"/>
<sequence length="250" mass="28878">MKLSNNNVLKNSYIKETSKAKTIVTRQLVTKSKHNDASLIWLKDGRLNPQTNQLPKEKIDEFLEIQDKVIVQAKKAAEQLKQKGYNDGFAKGKKTGYQEGYQNGSQEGRALTEKLTKQAEQNLQTALNAANQYSVTKQNELIDFAMKMAEILIKKKLDLDPATIKNILQPLLLKIRQPDQMLIIKAHPRYHQQIEKQMKIELNKLPNMRYLILDDFEYSAYQVTVETDAAVLSFDLEKELTRFLKQNQIR</sequence>
<dbReference type="PANTHER" id="PTHR34982:SF1">
    <property type="entry name" value="FLAGELLAR ASSEMBLY PROTEIN FLIH"/>
    <property type="match status" value="1"/>
</dbReference>
<dbReference type="PANTHER" id="PTHR34982">
    <property type="entry name" value="YOP PROTEINS TRANSLOCATION PROTEIN L"/>
    <property type="match status" value="1"/>
</dbReference>
<keyword evidence="5" id="KW-0653">Protein transport</keyword>
<comment type="function">
    <text evidence="1">Needed for flagellar regrowth and assembly.</text>
</comment>
<proteinExistence type="inferred from homology"/>
<dbReference type="RefSeq" id="WP_010580552.1">
    <property type="nucleotide sequence ID" value="NZ_AHYZ01000084.1"/>
</dbReference>
<organism evidence="8">
    <name type="scientific">Liquorilactobacillus vini DSM 20605</name>
    <dbReference type="NCBI Taxonomy" id="1133569"/>
    <lineage>
        <taxon>Bacteria</taxon>
        <taxon>Bacillati</taxon>
        <taxon>Bacillota</taxon>
        <taxon>Bacilli</taxon>
        <taxon>Lactobacillales</taxon>
        <taxon>Lactobacillaceae</taxon>
        <taxon>Liquorilactobacillus</taxon>
    </lineage>
</organism>
<evidence type="ECO:0000256" key="5">
    <source>
        <dbReference type="ARBA" id="ARBA00022927"/>
    </source>
</evidence>
<dbReference type="Pfam" id="PF02108">
    <property type="entry name" value="FliH"/>
    <property type="match status" value="1"/>
</dbReference>
<feature type="domain" description="Flagellar assembly protein FliH/Type III secretion system HrpE" evidence="7">
    <location>
        <begin position="115"/>
        <end position="239"/>
    </location>
</feature>
<evidence type="ECO:0000259" key="7">
    <source>
        <dbReference type="Pfam" id="PF02108"/>
    </source>
</evidence>
<evidence type="ECO:0000256" key="6">
    <source>
        <dbReference type="ARBA" id="ARBA00023225"/>
    </source>
</evidence>
<dbReference type="InterPro" id="IPR018035">
    <property type="entry name" value="Flagellar_FliH/T3SS_HrpE"/>
</dbReference>
<evidence type="ECO:0000256" key="2">
    <source>
        <dbReference type="ARBA" id="ARBA00006602"/>
    </source>
</evidence>
<dbReference type="eggNOG" id="COG1317">
    <property type="taxonomic scope" value="Bacteria"/>
</dbReference>
<evidence type="ECO:0000256" key="3">
    <source>
        <dbReference type="ARBA" id="ARBA00022448"/>
    </source>
</evidence>
<protein>
    <submittedName>
        <fullName evidence="8">Flagellar assembly protein FliH</fullName>
    </submittedName>
</protein>
<dbReference type="STRING" id="1133569.FD21_GL000147"/>
<comment type="similarity">
    <text evidence="2">Belongs to the FliH family.</text>
</comment>
<dbReference type="Proteomes" id="UP000051576">
    <property type="component" value="Unassembled WGS sequence"/>
</dbReference>
<dbReference type="EMBL" id="KM886873">
    <property type="protein sequence ID" value="AJA34503.1"/>
    <property type="molecule type" value="Genomic_DNA"/>
</dbReference>
<evidence type="ECO:0000256" key="1">
    <source>
        <dbReference type="ARBA" id="ARBA00003041"/>
    </source>
</evidence>
<evidence type="ECO:0000256" key="4">
    <source>
        <dbReference type="ARBA" id="ARBA00022795"/>
    </source>
</evidence>
<name>A0A0A7RMH4_9LACO</name>
<dbReference type="InterPro" id="IPR051472">
    <property type="entry name" value="T3SS_Stator/FliH"/>
</dbReference>
<keyword evidence="4" id="KW-1005">Bacterial flagellum biogenesis</keyword>
<keyword evidence="8" id="KW-0282">Flagellum</keyword>
<keyword evidence="6" id="KW-1006">Bacterial flagellum protein export</keyword>
<evidence type="ECO:0000313" key="8">
    <source>
        <dbReference type="EMBL" id="AJA34503.1"/>
    </source>
</evidence>
<dbReference type="GO" id="GO:0005829">
    <property type="term" value="C:cytosol"/>
    <property type="evidence" value="ECO:0007669"/>
    <property type="project" value="TreeGrafter"/>
</dbReference>
<keyword evidence="10" id="KW-1185">Reference proteome</keyword>